<evidence type="ECO:0000313" key="2">
    <source>
        <dbReference type="EMBL" id="MBZ6079052.1"/>
    </source>
</evidence>
<reference evidence="2 3" key="1">
    <citation type="submission" date="2021-09" db="EMBL/GenBank/DDBJ databases">
        <title>The complete genome sequence of a new microorganism.</title>
        <authorList>
            <person name="Zi Z."/>
        </authorList>
    </citation>
    <scope>NUCLEOTIDE SEQUENCE [LARGE SCALE GENOMIC DNA]</scope>
    <source>
        <strain evidence="2 3">WGZ8</strain>
    </source>
</reference>
<dbReference type="RefSeq" id="WP_224315799.1">
    <property type="nucleotide sequence ID" value="NZ_JAIRBM010000026.1"/>
</dbReference>
<feature type="transmembrane region" description="Helical" evidence="1">
    <location>
        <begin position="38"/>
        <end position="58"/>
    </location>
</feature>
<keyword evidence="1" id="KW-0812">Transmembrane</keyword>
<proteinExistence type="predicted"/>
<dbReference type="Proteomes" id="UP000704176">
    <property type="component" value="Unassembled WGS sequence"/>
</dbReference>
<sequence length="63" mass="7060">MYSGAKLGMLITLAHHLYHAIYDVTLSVDFLAHRLTEWVGFTFAGMLLMGGVALVHNWSIRRG</sequence>
<evidence type="ECO:0000256" key="1">
    <source>
        <dbReference type="SAM" id="Phobius"/>
    </source>
</evidence>
<evidence type="ECO:0008006" key="4">
    <source>
        <dbReference type="Google" id="ProtNLM"/>
    </source>
</evidence>
<keyword evidence="3" id="KW-1185">Reference proteome</keyword>
<organism evidence="2 3">
    <name type="scientific">Microvirga puerhi</name>
    <dbReference type="NCBI Taxonomy" id="2876078"/>
    <lineage>
        <taxon>Bacteria</taxon>
        <taxon>Pseudomonadati</taxon>
        <taxon>Pseudomonadota</taxon>
        <taxon>Alphaproteobacteria</taxon>
        <taxon>Hyphomicrobiales</taxon>
        <taxon>Methylobacteriaceae</taxon>
        <taxon>Microvirga</taxon>
    </lineage>
</organism>
<accession>A0ABS7VTZ4</accession>
<dbReference type="EMBL" id="JAIRBM010000026">
    <property type="protein sequence ID" value="MBZ6079052.1"/>
    <property type="molecule type" value="Genomic_DNA"/>
</dbReference>
<evidence type="ECO:0000313" key="3">
    <source>
        <dbReference type="Proteomes" id="UP000704176"/>
    </source>
</evidence>
<protein>
    <recommendedName>
        <fullName evidence="4">Succinate dehydrogenase cytochrome b556 subunit</fullName>
    </recommendedName>
</protein>
<gene>
    <name evidence="2" type="ORF">K9B37_22600</name>
</gene>
<name>A0ABS7VTZ4_9HYPH</name>
<comment type="caution">
    <text evidence="2">The sequence shown here is derived from an EMBL/GenBank/DDBJ whole genome shotgun (WGS) entry which is preliminary data.</text>
</comment>
<keyword evidence="1" id="KW-1133">Transmembrane helix</keyword>
<keyword evidence="1" id="KW-0472">Membrane</keyword>